<dbReference type="Gene3D" id="1.10.238.160">
    <property type="match status" value="1"/>
</dbReference>
<name>A0A521FJF9_9RHOB</name>
<dbReference type="EMBL" id="FXTO01000032">
    <property type="protein sequence ID" value="SMO96343.1"/>
    <property type="molecule type" value="Genomic_DNA"/>
</dbReference>
<evidence type="ECO:0000313" key="1">
    <source>
        <dbReference type="EMBL" id="SMO96343.1"/>
    </source>
</evidence>
<reference evidence="1 2" key="1">
    <citation type="submission" date="2017-05" db="EMBL/GenBank/DDBJ databases">
        <authorList>
            <person name="Varghese N."/>
            <person name="Submissions S."/>
        </authorList>
    </citation>
    <scope>NUCLEOTIDE SEQUENCE [LARGE SCALE GENOMIC DNA]</scope>
    <source>
        <strain evidence="1 2">DSM 29506</strain>
    </source>
</reference>
<proteinExistence type="predicted"/>
<dbReference type="Proteomes" id="UP000316030">
    <property type="component" value="Unassembled WGS sequence"/>
</dbReference>
<protein>
    <submittedName>
        <fullName evidence="1">Transcriptional regulator, AlpA family</fullName>
    </submittedName>
</protein>
<dbReference type="OrthoDB" id="9801242at2"/>
<keyword evidence="2" id="KW-1185">Reference proteome</keyword>
<gene>
    <name evidence="1" type="ORF">SAMN06265173_1327</name>
</gene>
<organism evidence="1 2">
    <name type="scientific">Thalassovita litoralis</name>
    <dbReference type="NCBI Taxonomy" id="1010611"/>
    <lineage>
        <taxon>Bacteria</taxon>
        <taxon>Pseudomonadati</taxon>
        <taxon>Pseudomonadota</taxon>
        <taxon>Alphaproteobacteria</taxon>
        <taxon>Rhodobacterales</taxon>
        <taxon>Roseobacteraceae</taxon>
        <taxon>Thalassovita</taxon>
    </lineage>
</organism>
<accession>A0A521FJF9</accession>
<sequence length="76" mass="8239">MAHSNTRPLRNTDTALDPLLSGKEAAHYLGMSYPTFLRRVADGTVPSPIKLGALSRWPKSEILAVIENAKAARHSA</sequence>
<dbReference type="AlphaFoldDB" id="A0A521FJF9"/>
<evidence type="ECO:0000313" key="2">
    <source>
        <dbReference type="Proteomes" id="UP000316030"/>
    </source>
</evidence>